<sequence length="201" mass="21699">MYPSVAHILLDIDAVKLSPEEPFTWASGIKSPIYCDNRQILGDVEAHRKVIELFTQQLSKFDEADVIVGTATAGIPHATLIADRLNKPSAYVRGSKKAHGTARQIEGASVNGRRVVVIEDLISTGGSSLNAVEALRADGAEVIGVAAIFSYGIEGAKEKFEEAECAYSVLCDLDTLLEVAEKRKVLDAKGADEVRRFRDGL</sequence>
<organism evidence="8 9">
    <name type="scientific">Jeotgalicoccus saudimassiliensis</name>
    <dbReference type="NCBI Taxonomy" id="1461582"/>
    <lineage>
        <taxon>Bacteria</taxon>
        <taxon>Bacillati</taxon>
        <taxon>Bacillota</taxon>
        <taxon>Bacilli</taxon>
        <taxon>Bacillales</taxon>
        <taxon>Staphylococcaceae</taxon>
        <taxon>Jeotgalicoccus</taxon>
    </lineage>
</organism>
<evidence type="ECO:0000256" key="2">
    <source>
        <dbReference type="ARBA" id="ARBA00011971"/>
    </source>
</evidence>
<dbReference type="RefSeq" id="WP_035808035.1">
    <property type="nucleotide sequence ID" value="NZ_CCSE01000001.1"/>
</dbReference>
<evidence type="ECO:0000313" key="8">
    <source>
        <dbReference type="EMBL" id="CDZ99451.1"/>
    </source>
</evidence>
<dbReference type="CDD" id="cd06223">
    <property type="entry name" value="PRTases_typeI"/>
    <property type="match status" value="1"/>
</dbReference>
<dbReference type="GO" id="GO:0044205">
    <property type="term" value="P:'de novo' UMP biosynthetic process"/>
    <property type="evidence" value="ECO:0007669"/>
    <property type="project" value="UniProtKB-UniRule"/>
</dbReference>
<dbReference type="HOGENOM" id="CLU_074878_1_1_9"/>
<comment type="cofactor">
    <cofactor evidence="6">
        <name>Mg(2+)</name>
        <dbReference type="ChEBI" id="CHEBI:18420"/>
    </cofactor>
</comment>
<dbReference type="HAMAP" id="MF_01208">
    <property type="entry name" value="PyrE"/>
    <property type="match status" value="1"/>
</dbReference>
<dbReference type="eggNOG" id="COG0461">
    <property type="taxonomic scope" value="Bacteria"/>
</dbReference>
<comment type="caution">
    <text evidence="6">Lacks conserved residue(s) required for the propagation of feature annotation.</text>
</comment>
<evidence type="ECO:0000256" key="4">
    <source>
        <dbReference type="ARBA" id="ARBA00022679"/>
    </source>
</evidence>
<dbReference type="Proteomes" id="UP000044136">
    <property type="component" value="Unassembled WGS sequence"/>
</dbReference>
<dbReference type="GO" id="GO:0019856">
    <property type="term" value="P:pyrimidine nucleobase biosynthetic process"/>
    <property type="evidence" value="ECO:0007669"/>
    <property type="project" value="TreeGrafter"/>
</dbReference>
<feature type="binding site" evidence="6">
    <location>
        <position position="93"/>
    </location>
    <ligand>
        <name>5-phospho-alpha-D-ribose 1-diphosphate</name>
        <dbReference type="ChEBI" id="CHEBI:58017"/>
        <note>ligand shared between dimeric partners</note>
    </ligand>
</feature>
<keyword evidence="9" id="KW-1185">Reference proteome</keyword>
<dbReference type="AlphaFoldDB" id="A0A078M406"/>
<keyword evidence="6" id="KW-0460">Magnesium</keyword>
<proteinExistence type="inferred from homology"/>
<comment type="function">
    <text evidence="6">Catalyzes the transfer of a ribosyl phosphate group from 5-phosphoribose 1-diphosphate to orotate, leading to the formation of orotidine monophosphate (OMP).</text>
</comment>
<evidence type="ECO:0000259" key="7">
    <source>
        <dbReference type="Pfam" id="PF00156"/>
    </source>
</evidence>
<dbReference type="InterPro" id="IPR029057">
    <property type="entry name" value="PRTase-like"/>
</dbReference>
<dbReference type="Gene3D" id="3.40.50.2020">
    <property type="match status" value="1"/>
</dbReference>
<dbReference type="GO" id="GO:0000287">
    <property type="term" value="F:magnesium ion binding"/>
    <property type="evidence" value="ECO:0007669"/>
    <property type="project" value="UniProtKB-UniRule"/>
</dbReference>
<dbReference type="InterPro" id="IPR023031">
    <property type="entry name" value="OPRT"/>
</dbReference>
<evidence type="ECO:0000313" key="9">
    <source>
        <dbReference type="Proteomes" id="UP000044136"/>
    </source>
</evidence>
<evidence type="ECO:0000256" key="1">
    <source>
        <dbReference type="ARBA" id="ARBA00004889"/>
    </source>
</evidence>
<feature type="binding site" description="in other chain" evidence="6">
    <location>
        <begin position="119"/>
        <end position="127"/>
    </location>
    <ligand>
        <name>5-phospho-alpha-D-ribose 1-diphosphate</name>
        <dbReference type="ChEBI" id="CHEBI:58017"/>
        <note>ligand shared between dimeric partners</note>
    </ligand>
</feature>
<evidence type="ECO:0000256" key="6">
    <source>
        <dbReference type="HAMAP-Rule" id="MF_01208"/>
    </source>
</evidence>
<keyword evidence="5 6" id="KW-0665">Pyrimidine biosynthesis</keyword>
<dbReference type="STRING" id="1461582.BN1048_00476"/>
<feature type="binding site" evidence="6">
    <location>
        <position position="99"/>
    </location>
    <ligand>
        <name>5-phospho-alpha-D-ribose 1-diphosphate</name>
        <dbReference type="ChEBI" id="CHEBI:58017"/>
        <note>ligand shared between dimeric partners</note>
    </ligand>
</feature>
<comment type="similarity">
    <text evidence="6">Belongs to the purine/pyrimidine phosphoribosyltransferase family. PyrE subfamily.</text>
</comment>
<comment type="pathway">
    <text evidence="1 6">Pyrimidine metabolism; UMP biosynthesis via de novo pathway; UMP from orotate: step 1/2.</text>
</comment>
<protein>
    <recommendedName>
        <fullName evidence="2 6">Orotate phosphoribosyltransferase</fullName>
        <shortName evidence="6">OPRT</shortName>
        <shortName evidence="6">OPRTase</shortName>
        <ecNumber evidence="2 6">2.4.2.10</ecNumber>
    </recommendedName>
</protein>
<reference evidence="8 9" key="1">
    <citation type="submission" date="2014-07" db="EMBL/GenBank/DDBJ databases">
        <authorList>
            <person name="Urmite Genomes Urmite Genomes"/>
        </authorList>
    </citation>
    <scope>NUCLEOTIDE SEQUENCE [LARGE SCALE GENOMIC DNA]</scope>
    <source>
        <strain evidence="8 9">13MG44_air</strain>
    </source>
</reference>
<dbReference type="GO" id="GO:0004588">
    <property type="term" value="F:orotate phosphoribosyltransferase activity"/>
    <property type="evidence" value="ECO:0007669"/>
    <property type="project" value="UniProtKB-UniRule"/>
</dbReference>
<comment type="catalytic activity">
    <reaction evidence="6">
        <text>orotidine 5'-phosphate + diphosphate = orotate + 5-phospho-alpha-D-ribose 1-diphosphate</text>
        <dbReference type="Rhea" id="RHEA:10380"/>
        <dbReference type="ChEBI" id="CHEBI:30839"/>
        <dbReference type="ChEBI" id="CHEBI:33019"/>
        <dbReference type="ChEBI" id="CHEBI:57538"/>
        <dbReference type="ChEBI" id="CHEBI:58017"/>
        <dbReference type="EC" id="2.4.2.10"/>
    </reaction>
</comment>
<keyword evidence="3 6" id="KW-0328">Glycosyltransferase</keyword>
<dbReference type="InterPro" id="IPR004467">
    <property type="entry name" value="Or_phspho_trans_dom"/>
</dbReference>
<dbReference type="SUPFAM" id="SSF53271">
    <property type="entry name" value="PRTase-like"/>
    <property type="match status" value="1"/>
</dbReference>
<comment type="subunit">
    <text evidence="6">Homodimer.</text>
</comment>
<dbReference type="UniPathway" id="UPA00070">
    <property type="reaction ID" value="UER00119"/>
</dbReference>
<name>A0A078M406_9STAP</name>
<gene>
    <name evidence="6 8" type="primary">pyrE</name>
    <name evidence="8" type="ORF">BN1048_00476</name>
</gene>
<dbReference type="PANTHER" id="PTHR19278:SF9">
    <property type="entry name" value="URIDINE 5'-MONOPHOSPHATE SYNTHASE"/>
    <property type="match status" value="1"/>
</dbReference>
<dbReference type="PANTHER" id="PTHR19278">
    <property type="entry name" value="OROTATE PHOSPHORIBOSYLTRANSFERASE"/>
    <property type="match status" value="1"/>
</dbReference>
<feature type="binding site" evidence="6">
    <location>
        <position position="123"/>
    </location>
    <ligand>
        <name>orotate</name>
        <dbReference type="ChEBI" id="CHEBI:30839"/>
    </ligand>
</feature>
<dbReference type="InterPro" id="IPR000836">
    <property type="entry name" value="PRTase_dom"/>
</dbReference>
<keyword evidence="4 6" id="KW-0808">Transferase</keyword>
<dbReference type="NCBIfam" id="TIGR00336">
    <property type="entry name" value="pyrE"/>
    <property type="match status" value="1"/>
</dbReference>
<evidence type="ECO:0000256" key="3">
    <source>
        <dbReference type="ARBA" id="ARBA00022676"/>
    </source>
</evidence>
<dbReference type="OrthoDB" id="9802134at2"/>
<dbReference type="EMBL" id="CCSE01000001">
    <property type="protein sequence ID" value="CDZ99451.1"/>
    <property type="molecule type" value="Genomic_DNA"/>
</dbReference>
<feature type="binding site" evidence="6">
    <location>
        <position position="97"/>
    </location>
    <ligand>
        <name>5-phospho-alpha-D-ribose 1-diphosphate</name>
        <dbReference type="ChEBI" id="CHEBI:58017"/>
        <note>ligand shared between dimeric partners</note>
    </ligand>
</feature>
<accession>A0A078M406</accession>
<feature type="domain" description="Phosphoribosyltransferase" evidence="7">
    <location>
        <begin position="47"/>
        <end position="170"/>
    </location>
</feature>
<dbReference type="Pfam" id="PF00156">
    <property type="entry name" value="Pribosyltran"/>
    <property type="match status" value="1"/>
</dbReference>
<dbReference type="EC" id="2.4.2.10" evidence="2 6"/>
<evidence type="ECO:0000256" key="5">
    <source>
        <dbReference type="ARBA" id="ARBA00022975"/>
    </source>
</evidence>